<keyword evidence="2" id="KW-0378">Hydrolase</keyword>
<keyword evidence="1" id="KW-0732">Signal</keyword>
<feature type="signal peptide" evidence="1">
    <location>
        <begin position="1"/>
        <end position="20"/>
    </location>
</feature>
<sequence length="324" mass="34428">MERWLALMLASIALPASAQAGAPSPASTAALGVVPVTLPDDLPADAGDALDFLTAEDRMTVPVEIAGAGPFPFIIDTGAQRSVISRQLAAHLGLATGRRVRVVAMAGTSEVDTAILPTLSVSPKPVARVGGERIEAPMFEARHLGAPGMLGIDTLQGQALTIDFDAQRMQVTPSSKRERLKREPGEIVIQARSLFGQLVVTSATVAGRRVRVVLDTGTSVSLGNLALRRLLAGRRGETTVLTSVLGVQISADYALLPEMTLGPAKIRALPIAFADAAPFRVFGIDDKPALMLGMDALRLFRRVHIDFANRELRLLLPRDLRRSG</sequence>
<dbReference type="InterPro" id="IPR034122">
    <property type="entry name" value="Retropepsin-like_bacterial"/>
</dbReference>
<evidence type="ECO:0000313" key="2">
    <source>
        <dbReference type="EMBL" id="MBW6532411.1"/>
    </source>
</evidence>
<evidence type="ECO:0000256" key="1">
    <source>
        <dbReference type="SAM" id="SignalP"/>
    </source>
</evidence>
<dbReference type="Pfam" id="PF13650">
    <property type="entry name" value="Asp_protease_2"/>
    <property type="match status" value="2"/>
</dbReference>
<keyword evidence="2" id="KW-0645">Protease</keyword>
<dbReference type="GO" id="GO:0006508">
    <property type="term" value="P:proteolysis"/>
    <property type="evidence" value="ECO:0007669"/>
    <property type="project" value="UniProtKB-KW"/>
</dbReference>
<dbReference type="EMBL" id="JAHXZN010000007">
    <property type="protein sequence ID" value="MBW6532411.1"/>
    <property type="molecule type" value="Genomic_DNA"/>
</dbReference>
<protein>
    <submittedName>
        <fullName evidence="2">Aspartyl protease family protein</fullName>
    </submittedName>
</protein>
<dbReference type="Gene3D" id="2.40.70.10">
    <property type="entry name" value="Acid Proteases"/>
    <property type="match status" value="2"/>
</dbReference>
<name>A0ABS7BS24_9SPHN</name>
<dbReference type="SUPFAM" id="SSF50630">
    <property type="entry name" value="Acid proteases"/>
    <property type="match status" value="2"/>
</dbReference>
<organism evidence="2 3">
    <name type="scientific">Sphingomonas citri</name>
    <dbReference type="NCBI Taxonomy" id="2862499"/>
    <lineage>
        <taxon>Bacteria</taxon>
        <taxon>Pseudomonadati</taxon>
        <taxon>Pseudomonadota</taxon>
        <taxon>Alphaproteobacteria</taxon>
        <taxon>Sphingomonadales</taxon>
        <taxon>Sphingomonadaceae</taxon>
        <taxon>Sphingomonas</taxon>
    </lineage>
</organism>
<dbReference type="InterPro" id="IPR021109">
    <property type="entry name" value="Peptidase_aspartic_dom_sf"/>
</dbReference>
<accession>A0ABS7BS24</accession>
<feature type="chain" id="PRO_5045602101" evidence="1">
    <location>
        <begin position="21"/>
        <end position="324"/>
    </location>
</feature>
<proteinExistence type="predicted"/>
<dbReference type="InterPro" id="IPR001969">
    <property type="entry name" value="Aspartic_peptidase_AS"/>
</dbReference>
<dbReference type="GO" id="GO:0008233">
    <property type="term" value="F:peptidase activity"/>
    <property type="evidence" value="ECO:0007669"/>
    <property type="project" value="UniProtKB-KW"/>
</dbReference>
<reference evidence="2 3" key="1">
    <citation type="submission" date="2021-07" db="EMBL/GenBank/DDBJ databases">
        <title>Sphingomonas sp.</title>
        <authorList>
            <person name="Feng G."/>
            <person name="Li J."/>
            <person name="Pan M."/>
        </authorList>
    </citation>
    <scope>NUCLEOTIDE SEQUENCE [LARGE SCALE GENOMIC DNA]</scope>
    <source>
        <strain evidence="2 3">RRHST34</strain>
    </source>
</reference>
<dbReference type="Proteomes" id="UP000759103">
    <property type="component" value="Unassembled WGS sequence"/>
</dbReference>
<gene>
    <name evidence="2" type="ORF">KZ820_16845</name>
</gene>
<dbReference type="PROSITE" id="PS00141">
    <property type="entry name" value="ASP_PROTEASE"/>
    <property type="match status" value="2"/>
</dbReference>
<comment type="caution">
    <text evidence="2">The sequence shown here is derived from an EMBL/GenBank/DDBJ whole genome shotgun (WGS) entry which is preliminary data.</text>
</comment>
<dbReference type="CDD" id="cd05483">
    <property type="entry name" value="retropepsin_like_bacteria"/>
    <property type="match status" value="1"/>
</dbReference>
<evidence type="ECO:0000313" key="3">
    <source>
        <dbReference type="Proteomes" id="UP000759103"/>
    </source>
</evidence>
<keyword evidence="3" id="KW-1185">Reference proteome</keyword>